<dbReference type="RefSeq" id="WP_014886981.1">
    <property type="nucleotide sequence ID" value="NC_018415.1"/>
</dbReference>
<dbReference type="Proteomes" id="UP000003931">
    <property type="component" value="Chromosome"/>
</dbReference>
<name>J7H066_CARRU</name>
<evidence type="ECO:0000313" key="1">
    <source>
        <dbReference type="EMBL" id="AFP83680.1"/>
    </source>
</evidence>
<gene>
    <name evidence="1" type="ORF">A33Y_015</name>
</gene>
<dbReference type="PATRIC" id="fig|1202537.3.peg.15"/>
<dbReference type="KEGG" id="crc:A33Y_015"/>
<sequence length="51" mass="6571">MIKYNFLIILKKNCYYFLNKKFIIKKYLSNYFSYIINKNFFLYYKNKIYLK</sequence>
<evidence type="ECO:0000313" key="2">
    <source>
        <dbReference type="Proteomes" id="UP000003931"/>
    </source>
</evidence>
<proteinExistence type="predicted"/>
<protein>
    <submittedName>
        <fullName evidence="1">Uncharacterized protein</fullName>
    </submittedName>
</protein>
<dbReference type="HOGENOM" id="CLU_3096815_0_0_6"/>
<accession>J7H066</accession>
<dbReference type="AlphaFoldDB" id="J7H066"/>
<dbReference type="EMBL" id="CP003542">
    <property type="protein sequence ID" value="AFP83680.1"/>
    <property type="molecule type" value="Genomic_DNA"/>
</dbReference>
<reference evidence="1 2" key="1">
    <citation type="journal article" date="2012" name="Mol. Biol. Evol.">
        <title>Genome reduction and co-evolution between the primary and secondary bacterial symbionts of psyllids.</title>
        <authorList>
            <person name="Sloan D.B."/>
            <person name="Moran N.A."/>
        </authorList>
    </citation>
    <scope>NUCLEOTIDE SEQUENCE [LARGE SCALE GENOMIC DNA]</scope>
    <source>
        <strain evidence="1 2">CS</strain>
    </source>
</reference>
<dbReference type="STRING" id="1202537.A33Y_015"/>
<organism evidence="1 2">
    <name type="scientific">Candidatus Carsonella ruddii CS isolate Thao2000</name>
    <dbReference type="NCBI Taxonomy" id="1202537"/>
    <lineage>
        <taxon>Bacteria</taxon>
        <taxon>Pseudomonadati</taxon>
        <taxon>Pseudomonadota</taxon>
        <taxon>Gammaproteobacteria</taxon>
        <taxon>Oceanospirillales</taxon>
        <taxon>Halomonadaceae</taxon>
        <taxon>Zymobacter group</taxon>
        <taxon>Candidatus Carsonella</taxon>
    </lineage>
</organism>